<dbReference type="Pfam" id="PF06127">
    <property type="entry name" value="Mpo1-like"/>
    <property type="match status" value="1"/>
</dbReference>
<name>A0ABT8C949_9BACT</name>
<dbReference type="PANTHER" id="PTHR28026:SF9">
    <property type="entry name" value="2-HYDROXY-PALMITIC ACID DIOXYGENASE MPO1"/>
    <property type="match status" value="1"/>
</dbReference>
<dbReference type="Proteomes" id="UP001236663">
    <property type="component" value="Unassembled WGS sequence"/>
</dbReference>
<sequence length="159" mass="18221">MRKIDSLLQEYGLSHQNPTNKSIHWLCVPAIYFSLVGLLYSIPPGPLKEMEFMLSHFANWATPALLLVWIYYLALSPPLALGMMLFTALCLAVASVLNLILPFPLWGFCLVLFVLAWIFQFYGHKIEGKKPSFLKDLQFLLIGPAWLMHFIYKRLGLAY</sequence>
<dbReference type="InterPro" id="IPR009305">
    <property type="entry name" value="Mpo1-like"/>
</dbReference>
<keyword evidence="3" id="KW-1185">Reference proteome</keyword>
<organism evidence="2 3">
    <name type="scientific">Cyclobacterium jeungdonense</name>
    <dbReference type="NCBI Taxonomy" id="708087"/>
    <lineage>
        <taxon>Bacteria</taxon>
        <taxon>Pseudomonadati</taxon>
        <taxon>Bacteroidota</taxon>
        <taxon>Cytophagia</taxon>
        <taxon>Cytophagales</taxon>
        <taxon>Cyclobacteriaceae</taxon>
        <taxon>Cyclobacterium</taxon>
    </lineage>
</organism>
<feature type="transmembrane region" description="Helical" evidence="1">
    <location>
        <begin position="103"/>
        <end position="122"/>
    </location>
</feature>
<dbReference type="PANTHER" id="PTHR28026">
    <property type="entry name" value="DUF962 DOMAIN PROTEIN (AFU_ORTHOLOGUE AFUA_8G05310)"/>
    <property type="match status" value="1"/>
</dbReference>
<keyword evidence="1" id="KW-1133">Transmembrane helix</keyword>
<keyword evidence="1" id="KW-0812">Transmembrane</keyword>
<feature type="transmembrane region" description="Helical" evidence="1">
    <location>
        <begin position="23"/>
        <end position="42"/>
    </location>
</feature>
<keyword evidence="1" id="KW-0472">Membrane</keyword>
<dbReference type="EMBL" id="JAUFQS010000009">
    <property type="protein sequence ID" value="MDN3688290.1"/>
    <property type="molecule type" value="Genomic_DNA"/>
</dbReference>
<comment type="caution">
    <text evidence="2">The sequence shown here is derived from an EMBL/GenBank/DDBJ whole genome shotgun (WGS) entry which is preliminary data.</text>
</comment>
<protein>
    <submittedName>
        <fullName evidence="2">DUF962 domain-containing protein</fullName>
    </submittedName>
</protein>
<evidence type="ECO:0000256" key="1">
    <source>
        <dbReference type="SAM" id="Phobius"/>
    </source>
</evidence>
<feature type="transmembrane region" description="Helical" evidence="1">
    <location>
        <begin position="134"/>
        <end position="152"/>
    </location>
</feature>
<accession>A0ABT8C949</accession>
<reference evidence="3" key="1">
    <citation type="journal article" date="2019" name="Int. J. Syst. Evol. Microbiol.">
        <title>The Global Catalogue of Microorganisms (GCM) 10K type strain sequencing project: providing services to taxonomists for standard genome sequencing and annotation.</title>
        <authorList>
            <consortium name="The Broad Institute Genomics Platform"/>
            <consortium name="The Broad Institute Genome Sequencing Center for Infectious Disease"/>
            <person name="Wu L."/>
            <person name="Ma J."/>
        </authorList>
    </citation>
    <scope>NUCLEOTIDE SEQUENCE [LARGE SCALE GENOMIC DNA]</scope>
    <source>
        <strain evidence="3">CECT 7706</strain>
    </source>
</reference>
<evidence type="ECO:0000313" key="3">
    <source>
        <dbReference type="Proteomes" id="UP001236663"/>
    </source>
</evidence>
<evidence type="ECO:0000313" key="2">
    <source>
        <dbReference type="EMBL" id="MDN3688290.1"/>
    </source>
</evidence>
<gene>
    <name evidence="2" type="ORF">QWZ15_10650</name>
</gene>
<proteinExistence type="predicted"/>
<dbReference type="RefSeq" id="WP_163386062.1">
    <property type="nucleotide sequence ID" value="NZ_JAUFQS010000009.1"/>
</dbReference>